<sequence length="153" mass="16823">MCIILSINHTSCSHTLAIWHHCVNATSSQGKSCLNARQHERPILTRKLCEACSGQRIFARRGGVAGQGNGTLTTIAEADAKLEGDEANDSGYHSDIIYEQDEGSNPSERSLSPKTIAPQRASSKTAGPRKRNSSRQRSLNRKPSWRPNLKRDL</sequence>
<feature type="compositionally biased region" description="Basic residues" evidence="1">
    <location>
        <begin position="127"/>
        <end position="144"/>
    </location>
</feature>
<evidence type="ECO:0000256" key="1">
    <source>
        <dbReference type="SAM" id="MobiDB-lite"/>
    </source>
</evidence>
<evidence type="ECO:0000313" key="3">
    <source>
        <dbReference type="Proteomes" id="UP000799424"/>
    </source>
</evidence>
<feature type="compositionally biased region" description="Polar residues" evidence="1">
    <location>
        <begin position="103"/>
        <end position="113"/>
    </location>
</feature>
<dbReference type="AlphaFoldDB" id="A0A6A6ZZL7"/>
<proteinExistence type="predicted"/>
<evidence type="ECO:0000313" key="2">
    <source>
        <dbReference type="EMBL" id="KAF2826512.1"/>
    </source>
</evidence>
<dbReference type="EMBL" id="MU006226">
    <property type="protein sequence ID" value="KAF2826512.1"/>
    <property type="molecule type" value="Genomic_DNA"/>
</dbReference>
<name>A0A6A6ZZL7_9PLEO</name>
<gene>
    <name evidence="2" type="ORF">CC86DRAFT_258071</name>
</gene>
<feature type="non-terminal residue" evidence="2">
    <location>
        <position position="153"/>
    </location>
</feature>
<dbReference type="OrthoDB" id="3795884at2759"/>
<reference evidence="2" key="1">
    <citation type="journal article" date="2020" name="Stud. Mycol.">
        <title>101 Dothideomycetes genomes: a test case for predicting lifestyles and emergence of pathogens.</title>
        <authorList>
            <person name="Haridas S."/>
            <person name="Albert R."/>
            <person name="Binder M."/>
            <person name="Bloem J."/>
            <person name="Labutti K."/>
            <person name="Salamov A."/>
            <person name="Andreopoulos B."/>
            <person name="Baker S."/>
            <person name="Barry K."/>
            <person name="Bills G."/>
            <person name="Bluhm B."/>
            <person name="Cannon C."/>
            <person name="Castanera R."/>
            <person name="Culley D."/>
            <person name="Daum C."/>
            <person name="Ezra D."/>
            <person name="Gonzalez J."/>
            <person name="Henrissat B."/>
            <person name="Kuo A."/>
            <person name="Liang C."/>
            <person name="Lipzen A."/>
            <person name="Lutzoni F."/>
            <person name="Magnuson J."/>
            <person name="Mondo S."/>
            <person name="Nolan M."/>
            <person name="Ohm R."/>
            <person name="Pangilinan J."/>
            <person name="Park H.-J."/>
            <person name="Ramirez L."/>
            <person name="Alfaro M."/>
            <person name="Sun H."/>
            <person name="Tritt A."/>
            <person name="Yoshinaga Y."/>
            <person name="Zwiers L.-H."/>
            <person name="Turgeon B."/>
            <person name="Goodwin S."/>
            <person name="Spatafora J."/>
            <person name="Crous P."/>
            <person name="Grigoriev I."/>
        </authorList>
    </citation>
    <scope>NUCLEOTIDE SEQUENCE</scope>
    <source>
        <strain evidence="2">CBS 113818</strain>
    </source>
</reference>
<accession>A0A6A6ZZL7</accession>
<dbReference type="Proteomes" id="UP000799424">
    <property type="component" value="Unassembled WGS sequence"/>
</dbReference>
<keyword evidence="3" id="KW-1185">Reference proteome</keyword>
<protein>
    <submittedName>
        <fullName evidence="2">Uncharacterized protein</fullName>
    </submittedName>
</protein>
<organism evidence="2 3">
    <name type="scientific">Ophiobolus disseminans</name>
    <dbReference type="NCBI Taxonomy" id="1469910"/>
    <lineage>
        <taxon>Eukaryota</taxon>
        <taxon>Fungi</taxon>
        <taxon>Dikarya</taxon>
        <taxon>Ascomycota</taxon>
        <taxon>Pezizomycotina</taxon>
        <taxon>Dothideomycetes</taxon>
        <taxon>Pleosporomycetidae</taxon>
        <taxon>Pleosporales</taxon>
        <taxon>Pleosporineae</taxon>
        <taxon>Phaeosphaeriaceae</taxon>
        <taxon>Ophiobolus</taxon>
    </lineage>
</organism>
<feature type="region of interest" description="Disordered" evidence="1">
    <location>
        <begin position="83"/>
        <end position="153"/>
    </location>
</feature>